<dbReference type="Pfam" id="PF00535">
    <property type="entry name" value="Glycos_transf_2"/>
    <property type="match status" value="1"/>
</dbReference>
<dbReference type="InterPro" id="IPR029044">
    <property type="entry name" value="Nucleotide-diphossugar_trans"/>
</dbReference>
<dbReference type="EMBL" id="LCRN01000035">
    <property type="protein sequence ID" value="KKW35618.1"/>
    <property type="molecule type" value="Genomic_DNA"/>
</dbReference>
<evidence type="ECO:0000259" key="1">
    <source>
        <dbReference type="Pfam" id="PF00535"/>
    </source>
</evidence>
<dbReference type="PANTHER" id="PTHR43685:SF2">
    <property type="entry name" value="GLYCOSYLTRANSFERASE 2-LIKE DOMAIN-CONTAINING PROTEIN"/>
    <property type="match status" value="1"/>
</dbReference>
<keyword evidence="2" id="KW-0808">Transferase</keyword>
<protein>
    <submittedName>
        <fullName evidence="2">Glycosyl transferase family 2</fullName>
    </submittedName>
</protein>
<evidence type="ECO:0000313" key="2">
    <source>
        <dbReference type="EMBL" id="KKW35618.1"/>
    </source>
</evidence>
<dbReference type="CDD" id="cd00761">
    <property type="entry name" value="Glyco_tranf_GTA_type"/>
    <property type="match status" value="1"/>
</dbReference>
<proteinExistence type="predicted"/>
<dbReference type="Gene3D" id="3.90.550.10">
    <property type="entry name" value="Spore Coat Polysaccharide Biosynthesis Protein SpsA, Chain A"/>
    <property type="match status" value="1"/>
</dbReference>
<dbReference type="GO" id="GO:0016740">
    <property type="term" value="F:transferase activity"/>
    <property type="evidence" value="ECO:0007669"/>
    <property type="project" value="UniProtKB-KW"/>
</dbReference>
<feature type="domain" description="Glycosyltransferase 2-like" evidence="1">
    <location>
        <begin position="11"/>
        <end position="137"/>
    </location>
</feature>
<gene>
    <name evidence="2" type="ORF">UY82_C0035G0014</name>
</gene>
<dbReference type="InterPro" id="IPR001173">
    <property type="entry name" value="Glyco_trans_2-like"/>
</dbReference>
<dbReference type="PANTHER" id="PTHR43685">
    <property type="entry name" value="GLYCOSYLTRANSFERASE"/>
    <property type="match status" value="1"/>
</dbReference>
<sequence>MCNCMLRLNISVIIPTYQHADTIERCLRSVLSQSLQPKEIIIVDDGSTDETEKILTSFVRTTPTLSVFRQANHGSNSARNKGFEHSSGSRVIFLDADAVMRPDMLEKLSKAIDEHPRAGFAYSAFRFGWKRFRSFPFDVGRLRRMNYIHTSALIRREAFPGFDESVKRFQDWDLWLSMLERGYEGAFVSDELFRVVQVRGRRGISSWRPSVFYQLPWFGKKPESIRAYEAAREIILKKHELWM</sequence>
<dbReference type="SUPFAM" id="SSF53448">
    <property type="entry name" value="Nucleotide-diphospho-sugar transferases"/>
    <property type="match status" value="1"/>
</dbReference>
<reference evidence="2 3" key="1">
    <citation type="journal article" date="2015" name="Nature">
        <title>rRNA introns, odd ribosomes, and small enigmatic genomes across a large radiation of phyla.</title>
        <authorList>
            <person name="Brown C.T."/>
            <person name="Hug L.A."/>
            <person name="Thomas B.C."/>
            <person name="Sharon I."/>
            <person name="Castelle C.J."/>
            <person name="Singh A."/>
            <person name="Wilkins M.J."/>
            <person name="Williams K.H."/>
            <person name="Banfield J.F."/>
        </authorList>
    </citation>
    <scope>NUCLEOTIDE SEQUENCE [LARGE SCALE GENOMIC DNA]</scope>
</reference>
<dbReference type="InterPro" id="IPR050834">
    <property type="entry name" value="Glycosyltransf_2"/>
</dbReference>
<comment type="caution">
    <text evidence="2">The sequence shown here is derived from an EMBL/GenBank/DDBJ whole genome shotgun (WGS) entry which is preliminary data.</text>
</comment>
<dbReference type="Proteomes" id="UP000033865">
    <property type="component" value="Unassembled WGS sequence"/>
</dbReference>
<evidence type="ECO:0000313" key="3">
    <source>
        <dbReference type="Proteomes" id="UP000033865"/>
    </source>
</evidence>
<accession>A0A0G1XWU5</accession>
<organism evidence="2 3">
    <name type="scientific">Candidatus Uhrbacteria bacterium GW2011_GWC2_53_7</name>
    <dbReference type="NCBI Taxonomy" id="1618986"/>
    <lineage>
        <taxon>Bacteria</taxon>
        <taxon>Candidatus Uhriibacteriota</taxon>
    </lineage>
</organism>
<name>A0A0G1XWU5_9BACT</name>
<dbReference type="AlphaFoldDB" id="A0A0G1XWU5"/>